<protein>
    <submittedName>
        <fullName evidence="2">Uncharacterized protein</fullName>
    </submittedName>
</protein>
<gene>
    <name evidence="2" type="ORF">V565_319190</name>
</gene>
<feature type="region of interest" description="Disordered" evidence="1">
    <location>
        <begin position="1"/>
        <end position="51"/>
    </location>
</feature>
<feature type="region of interest" description="Disordered" evidence="1">
    <location>
        <begin position="78"/>
        <end position="104"/>
    </location>
</feature>
<sequence length="221" mass="24749">LSRSVGLHPPAPSHPPLFRQLPPSHQPVHTQTSHEDREQETSRSALGLNGRRRQIRVPIPWHLPAPLPLPLPNPLPIADHPSIPAHNRTRPAPATSPPPPTRRLSRLRTLRSRTRISLTFPAQVPTIREREARTPGHPWSRLPPPQFPLPCSRRSYPSARLHQGHRTVFRPSPLTHAPLSVFLSLSVLPSLSLSLSQLRYFSLVVYSCPSLLSTSLPTYLV</sequence>
<feature type="compositionally biased region" description="Basic and acidic residues" evidence="1">
    <location>
        <begin position="32"/>
        <end position="41"/>
    </location>
</feature>
<feature type="non-terminal residue" evidence="2">
    <location>
        <position position="1"/>
    </location>
</feature>
<dbReference type="EMBL" id="AZST01002261">
    <property type="protein sequence ID" value="KEP45094.1"/>
    <property type="molecule type" value="Genomic_DNA"/>
</dbReference>
<dbReference type="Proteomes" id="UP000027456">
    <property type="component" value="Unassembled WGS sequence"/>
</dbReference>
<proteinExistence type="predicted"/>
<organism evidence="2 3">
    <name type="scientific">Rhizoctonia solani 123E</name>
    <dbReference type="NCBI Taxonomy" id="1423351"/>
    <lineage>
        <taxon>Eukaryota</taxon>
        <taxon>Fungi</taxon>
        <taxon>Dikarya</taxon>
        <taxon>Basidiomycota</taxon>
        <taxon>Agaricomycotina</taxon>
        <taxon>Agaricomycetes</taxon>
        <taxon>Cantharellales</taxon>
        <taxon>Ceratobasidiaceae</taxon>
        <taxon>Rhizoctonia</taxon>
    </lineage>
</organism>
<dbReference type="AlphaFoldDB" id="A0A074RE66"/>
<evidence type="ECO:0000313" key="2">
    <source>
        <dbReference type="EMBL" id="KEP45094.1"/>
    </source>
</evidence>
<keyword evidence="3" id="KW-1185">Reference proteome</keyword>
<accession>A0A074RE66</accession>
<comment type="caution">
    <text evidence="2">The sequence shown here is derived from an EMBL/GenBank/DDBJ whole genome shotgun (WGS) entry which is preliminary data.</text>
</comment>
<evidence type="ECO:0000313" key="3">
    <source>
        <dbReference type="Proteomes" id="UP000027456"/>
    </source>
</evidence>
<reference evidence="2 3" key="1">
    <citation type="submission" date="2013-12" db="EMBL/GenBank/DDBJ databases">
        <authorList>
            <person name="Cubeta M."/>
            <person name="Pakala S."/>
            <person name="Fedorova N."/>
            <person name="Thomas E."/>
            <person name="Dean R."/>
            <person name="Jabaji S."/>
            <person name="Neate S."/>
            <person name="Toda T."/>
            <person name="Tavantzis S."/>
            <person name="Vilgalys R."/>
            <person name="Bharathan N."/>
            <person name="Pakala S."/>
            <person name="Losada L.S."/>
            <person name="Zafar N."/>
            <person name="Nierman W."/>
        </authorList>
    </citation>
    <scope>NUCLEOTIDE SEQUENCE [LARGE SCALE GENOMIC DNA]</scope>
    <source>
        <strain evidence="2 3">123E</strain>
    </source>
</reference>
<dbReference type="HOGENOM" id="CLU_1253303_0_0_1"/>
<name>A0A074RE66_9AGAM</name>
<evidence type="ECO:0000256" key="1">
    <source>
        <dbReference type="SAM" id="MobiDB-lite"/>
    </source>
</evidence>